<feature type="compositionally biased region" description="Polar residues" evidence="3">
    <location>
        <begin position="270"/>
        <end position="281"/>
    </location>
</feature>
<evidence type="ECO:0000313" key="6">
    <source>
        <dbReference type="Proteomes" id="UP000801492"/>
    </source>
</evidence>
<evidence type="ECO:0000256" key="3">
    <source>
        <dbReference type="SAM" id="MobiDB-lite"/>
    </source>
</evidence>
<gene>
    <name evidence="5" type="ORF">ILUMI_06052</name>
</gene>
<dbReference type="Gene3D" id="2.60.40.640">
    <property type="match status" value="2"/>
</dbReference>
<reference evidence="5" key="1">
    <citation type="submission" date="2019-08" db="EMBL/GenBank/DDBJ databases">
        <title>The genome of the North American firefly Photinus pyralis.</title>
        <authorList>
            <consortium name="Photinus pyralis genome working group"/>
            <person name="Fallon T.R."/>
            <person name="Sander Lower S.E."/>
            <person name="Weng J.-K."/>
        </authorList>
    </citation>
    <scope>NUCLEOTIDE SEQUENCE</scope>
    <source>
        <strain evidence="5">TRF0915ILg1</strain>
        <tissue evidence="5">Whole body</tissue>
    </source>
</reference>
<keyword evidence="6" id="KW-1185">Reference proteome</keyword>
<dbReference type="Pfam" id="PF02752">
    <property type="entry name" value="Arrestin_C"/>
    <property type="match status" value="1"/>
</dbReference>
<dbReference type="InterPro" id="IPR011021">
    <property type="entry name" value="Arrestin-like_N"/>
</dbReference>
<feature type="domain" description="Arrestin C-terminal-like" evidence="4">
    <location>
        <begin position="109"/>
        <end position="241"/>
    </location>
</feature>
<dbReference type="PANTHER" id="PTHR11188">
    <property type="entry name" value="ARRESTIN DOMAIN CONTAINING PROTEIN"/>
    <property type="match status" value="1"/>
</dbReference>
<feature type="region of interest" description="Disordered" evidence="3">
    <location>
        <begin position="270"/>
        <end position="300"/>
    </location>
</feature>
<sequence length="300" mass="32994">MSFSAEEIYFDEMYTLVEGGPDGLHISAGNHVYPFSYILPSRTLPSRFYTVYGNVQYKIRAVFIRSWKFNYEDELLFSIVSPVDLNCLPEVRSPSTKSAEEMVSSCLTSSGSIILTVWLPFTGFSVGQNINVGTRIQNMSNVSVERVVYEIIQTIEFMAQQPLVKILSIKKSIAMEYTNCIDAHAEKSWTTSLTVSEAETPNLSACKIISSSYRLKVKAILPFPHSNIKISQPITFGTVPLTGINTNICDPCAQLNSSVAAPVSEGTPPYSFQANAVSDTGSSQPQPQSTAPPSYEEATH</sequence>
<dbReference type="AlphaFoldDB" id="A0A8K0GHK7"/>
<dbReference type="GO" id="GO:0015031">
    <property type="term" value="P:protein transport"/>
    <property type="evidence" value="ECO:0007669"/>
    <property type="project" value="TreeGrafter"/>
</dbReference>
<evidence type="ECO:0000256" key="1">
    <source>
        <dbReference type="ARBA" id="ARBA00005298"/>
    </source>
</evidence>
<evidence type="ECO:0000259" key="4">
    <source>
        <dbReference type="SMART" id="SM01017"/>
    </source>
</evidence>
<dbReference type="InterPro" id="IPR050357">
    <property type="entry name" value="Arrestin_domain-protein"/>
</dbReference>
<evidence type="ECO:0000256" key="2">
    <source>
        <dbReference type="ARBA" id="ARBA00022606"/>
    </source>
</evidence>
<dbReference type="InterPro" id="IPR014756">
    <property type="entry name" value="Ig_E-set"/>
</dbReference>
<evidence type="ECO:0000313" key="5">
    <source>
        <dbReference type="EMBL" id="KAF2900134.1"/>
    </source>
</evidence>
<dbReference type="PANTHER" id="PTHR11188:SF176">
    <property type="entry name" value="ARRESTIN DOMAIN-CONTAINING PROTEIN 1"/>
    <property type="match status" value="1"/>
</dbReference>
<comment type="caution">
    <text evidence="5">The sequence shown here is derived from an EMBL/GenBank/DDBJ whole genome shotgun (WGS) entry which is preliminary data.</text>
</comment>
<dbReference type="InterPro" id="IPR014752">
    <property type="entry name" value="Arrestin-like_C"/>
</dbReference>
<dbReference type="GO" id="GO:0005737">
    <property type="term" value="C:cytoplasm"/>
    <property type="evidence" value="ECO:0007669"/>
    <property type="project" value="TreeGrafter"/>
</dbReference>
<dbReference type="Pfam" id="PF00339">
    <property type="entry name" value="Arrestin_N"/>
    <property type="match status" value="1"/>
</dbReference>
<dbReference type="EMBL" id="VTPC01002362">
    <property type="protein sequence ID" value="KAF2900134.1"/>
    <property type="molecule type" value="Genomic_DNA"/>
</dbReference>
<protein>
    <recommendedName>
        <fullName evidence="4">Arrestin C-terminal-like domain-containing protein</fullName>
    </recommendedName>
</protein>
<dbReference type="InterPro" id="IPR011022">
    <property type="entry name" value="Arrestin_C-like"/>
</dbReference>
<organism evidence="5 6">
    <name type="scientific">Ignelater luminosus</name>
    <name type="common">Cucubano</name>
    <name type="synonym">Pyrophorus luminosus</name>
    <dbReference type="NCBI Taxonomy" id="2038154"/>
    <lineage>
        <taxon>Eukaryota</taxon>
        <taxon>Metazoa</taxon>
        <taxon>Ecdysozoa</taxon>
        <taxon>Arthropoda</taxon>
        <taxon>Hexapoda</taxon>
        <taxon>Insecta</taxon>
        <taxon>Pterygota</taxon>
        <taxon>Neoptera</taxon>
        <taxon>Endopterygota</taxon>
        <taxon>Coleoptera</taxon>
        <taxon>Polyphaga</taxon>
        <taxon>Elateriformia</taxon>
        <taxon>Elateroidea</taxon>
        <taxon>Elateridae</taxon>
        <taxon>Agrypninae</taxon>
        <taxon>Pyrophorini</taxon>
        <taxon>Ignelater</taxon>
    </lineage>
</organism>
<name>A0A8K0GHK7_IGNLU</name>
<dbReference type="Proteomes" id="UP000801492">
    <property type="component" value="Unassembled WGS sequence"/>
</dbReference>
<dbReference type="SMART" id="SM01017">
    <property type="entry name" value="Arrestin_C"/>
    <property type="match status" value="1"/>
</dbReference>
<proteinExistence type="inferred from homology"/>
<feature type="compositionally biased region" description="Low complexity" evidence="3">
    <location>
        <begin position="282"/>
        <end position="294"/>
    </location>
</feature>
<comment type="similarity">
    <text evidence="1">Belongs to the arrestin family.</text>
</comment>
<dbReference type="SUPFAM" id="SSF81296">
    <property type="entry name" value="E set domains"/>
    <property type="match status" value="2"/>
</dbReference>
<keyword evidence="2" id="KW-0716">Sensory transduction</keyword>
<accession>A0A8K0GHK7</accession>
<dbReference type="OrthoDB" id="2333384at2759"/>